<dbReference type="STRING" id="692275.N1QEG3"/>
<evidence type="ECO:0000313" key="2">
    <source>
        <dbReference type="EMBL" id="EMF10816.1"/>
    </source>
</evidence>
<evidence type="ECO:0000256" key="1">
    <source>
        <dbReference type="SAM" id="SignalP"/>
    </source>
</evidence>
<feature type="chain" id="PRO_5004109519" evidence="1">
    <location>
        <begin position="21"/>
        <end position="202"/>
    </location>
</feature>
<dbReference type="OMA" id="FAMEFDA"/>
<keyword evidence="3" id="KW-1185">Reference proteome</keyword>
<name>N1QEG3_SPHMS</name>
<keyword evidence="1" id="KW-0732">Signal</keyword>
<dbReference type="AlphaFoldDB" id="N1QEG3"/>
<dbReference type="HOGENOM" id="CLU_091392_1_0_1"/>
<evidence type="ECO:0000313" key="3">
    <source>
        <dbReference type="Proteomes" id="UP000016931"/>
    </source>
</evidence>
<dbReference type="Proteomes" id="UP000016931">
    <property type="component" value="Unassembled WGS sequence"/>
</dbReference>
<feature type="signal peptide" evidence="1">
    <location>
        <begin position="1"/>
        <end position="20"/>
    </location>
</feature>
<accession>N1QEG3</accession>
<gene>
    <name evidence="2" type="ORF">SEPMUDRAFT_110070</name>
</gene>
<dbReference type="OrthoDB" id="3485059at2759"/>
<reference evidence="2 3" key="1">
    <citation type="journal article" date="2012" name="PLoS Pathog.">
        <title>Diverse lifestyles and strategies of plant pathogenesis encoded in the genomes of eighteen Dothideomycetes fungi.</title>
        <authorList>
            <person name="Ohm R.A."/>
            <person name="Feau N."/>
            <person name="Henrissat B."/>
            <person name="Schoch C.L."/>
            <person name="Horwitz B.A."/>
            <person name="Barry K.W."/>
            <person name="Condon B.J."/>
            <person name="Copeland A.C."/>
            <person name="Dhillon B."/>
            <person name="Glaser F."/>
            <person name="Hesse C.N."/>
            <person name="Kosti I."/>
            <person name="LaButti K."/>
            <person name="Lindquist E.A."/>
            <person name="Lucas S."/>
            <person name="Salamov A.A."/>
            <person name="Bradshaw R.E."/>
            <person name="Ciuffetti L."/>
            <person name="Hamelin R.C."/>
            <person name="Kema G.H.J."/>
            <person name="Lawrence C."/>
            <person name="Scott J.A."/>
            <person name="Spatafora J.W."/>
            <person name="Turgeon B.G."/>
            <person name="de Wit P.J.G.M."/>
            <person name="Zhong S."/>
            <person name="Goodwin S.B."/>
            <person name="Grigoriev I.V."/>
        </authorList>
    </citation>
    <scope>NUCLEOTIDE SEQUENCE [LARGE SCALE GENOMIC DNA]</scope>
    <source>
        <strain evidence="2 3">SO2202</strain>
    </source>
</reference>
<proteinExistence type="predicted"/>
<organism evidence="2 3">
    <name type="scientific">Sphaerulina musiva (strain SO2202)</name>
    <name type="common">Poplar stem canker fungus</name>
    <name type="synonym">Septoria musiva</name>
    <dbReference type="NCBI Taxonomy" id="692275"/>
    <lineage>
        <taxon>Eukaryota</taxon>
        <taxon>Fungi</taxon>
        <taxon>Dikarya</taxon>
        <taxon>Ascomycota</taxon>
        <taxon>Pezizomycotina</taxon>
        <taxon>Dothideomycetes</taxon>
        <taxon>Dothideomycetidae</taxon>
        <taxon>Mycosphaerellales</taxon>
        <taxon>Mycosphaerellaceae</taxon>
        <taxon>Sphaerulina</taxon>
    </lineage>
</organism>
<dbReference type="Pfam" id="PF12296">
    <property type="entry name" value="HsbA"/>
    <property type="match status" value="1"/>
</dbReference>
<sequence>MRSISNALCALLPFTATALGAAIEKRQGANIVYGLQQVQAQIGVLNQMLYYFDGNPATGALDAIKIQDQTDNVGEAVEYTTQIANASPTLDEADSLAVSTQVLSLRPDIKNLLLNIAAKKPDFDGVIVGLFSVSKQVKESLQDQKALTVALGDAIAMKLTGAFKKAAPEINDEFAMEFDAAIAAYVNDEGIPVPSDLTDLLE</sequence>
<dbReference type="EMBL" id="KB456267">
    <property type="protein sequence ID" value="EMF10816.1"/>
    <property type="molecule type" value="Genomic_DNA"/>
</dbReference>
<dbReference type="RefSeq" id="XP_016758937.1">
    <property type="nucleotide sequence ID" value="XM_016900824.1"/>
</dbReference>
<dbReference type="eggNOG" id="ENOG502T2ZF">
    <property type="taxonomic scope" value="Eukaryota"/>
</dbReference>
<dbReference type="PANTHER" id="PTHR38123">
    <property type="entry name" value="CELL WALL SERINE-THREONINE-RICH GALACTOMANNOPROTEIN MP1 (AFU_ORTHOLOGUE AFUA_4G03240)"/>
    <property type="match status" value="1"/>
</dbReference>
<dbReference type="GeneID" id="27897961"/>
<dbReference type="PANTHER" id="PTHR38123:SF4">
    <property type="entry name" value="CELL WALL GALACTOMANNOPROTEIN, PUTATIVE (AFU_ORTHOLOGUE AFUA_4G00870)-RELATED"/>
    <property type="match status" value="1"/>
</dbReference>
<dbReference type="Gene3D" id="1.20.1280.140">
    <property type="match status" value="1"/>
</dbReference>
<dbReference type="GO" id="GO:0005576">
    <property type="term" value="C:extracellular region"/>
    <property type="evidence" value="ECO:0007669"/>
    <property type="project" value="TreeGrafter"/>
</dbReference>
<protein>
    <submittedName>
        <fullName evidence="2">Uncharacterized protein</fullName>
    </submittedName>
</protein>
<dbReference type="InterPro" id="IPR021054">
    <property type="entry name" value="Cell_wall_mannoprotein_1"/>
</dbReference>